<dbReference type="InterPro" id="IPR006805">
    <property type="entry name" value="Anth_synth_I_N"/>
</dbReference>
<dbReference type="InterPro" id="IPR019999">
    <property type="entry name" value="Anth_synth_I-like"/>
</dbReference>
<gene>
    <name evidence="15" type="primary">trpE</name>
    <name evidence="18" type="ORF">HNQ65_003161</name>
</gene>
<accession>A0A7W8DKU0</accession>
<dbReference type="InterPro" id="IPR005801">
    <property type="entry name" value="ADC_synthase"/>
</dbReference>
<dbReference type="EC" id="4.1.3.27" evidence="5 15"/>
<evidence type="ECO:0000256" key="10">
    <source>
        <dbReference type="ARBA" id="ARBA00022842"/>
    </source>
</evidence>
<keyword evidence="8 15" id="KW-0479">Metal-binding</keyword>
<name>A0A7W8DKU0_9BACT</name>
<dbReference type="PANTHER" id="PTHR11236">
    <property type="entry name" value="AMINOBENZOATE/ANTHRANILATE SYNTHASE"/>
    <property type="match status" value="1"/>
</dbReference>
<evidence type="ECO:0000256" key="7">
    <source>
        <dbReference type="ARBA" id="ARBA00022605"/>
    </source>
</evidence>
<keyword evidence="9 15" id="KW-0822">Tryptophan biosynthesis</keyword>
<dbReference type="PRINTS" id="PR00095">
    <property type="entry name" value="ANTSNTHASEI"/>
</dbReference>
<dbReference type="UniPathway" id="UPA00035">
    <property type="reaction ID" value="UER00040"/>
</dbReference>
<feature type="domain" description="Anthranilate synthase component I N-terminal" evidence="17">
    <location>
        <begin position="33"/>
        <end position="173"/>
    </location>
</feature>
<dbReference type="GO" id="GO:0000162">
    <property type="term" value="P:L-tryptophan biosynthetic process"/>
    <property type="evidence" value="ECO:0007669"/>
    <property type="project" value="UniProtKB-UniPathway"/>
</dbReference>
<evidence type="ECO:0000313" key="19">
    <source>
        <dbReference type="Proteomes" id="UP000590740"/>
    </source>
</evidence>
<comment type="function">
    <text evidence="13 15">Part of a heterotetrameric complex that catalyzes the two-step biosynthesis of anthranilate, an intermediate in the biosynthesis of L-tryptophan. In the first step, the glutamine-binding beta subunit (TrpG) of anthranilate synthase (AS) provides the glutamine amidotransferase activity which generates ammonia as a substrate that, along with chorismate, is used in the second step, catalyzed by the large alpha subunit of AS (TrpE) to produce anthranilate. In the absence of TrpG, TrpE can synthesize anthranilate directly from chorismate and high concentrations of ammonia.</text>
</comment>
<dbReference type="AlphaFoldDB" id="A0A7W8DKU0"/>
<comment type="catalytic activity">
    <reaction evidence="14 15">
        <text>chorismate + L-glutamine = anthranilate + pyruvate + L-glutamate + H(+)</text>
        <dbReference type="Rhea" id="RHEA:21732"/>
        <dbReference type="ChEBI" id="CHEBI:15361"/>
        <dbReference type="ChEBI" id="CHEBI:15378"/>
        <dbReference type="ChEBI" id="CHEBI:16567"/>
        <dbReference type="ChEBI" id="CHEBI:29748"/>
        <dbReference type="ChEBI" id="CHEBI:29985"/>
        <dbReference type="ChEBI" id="CHEBI:58359"/>
        <dbReference type="EC" id="4.1.3.27"/>
    </reaction>
</comment>
<evidence type="ECO:0000256" key="5">
    <source>
        <dbReference type="ARBA" id="ARBA00012266"/>
    </source>
</evidence>
<evidence type="ECO:0000256" key="8">
    <source>
        <dbReference type="ARBA" id="ARBA00022723"/>
    </source>
</evidence>
<keyword evidence="10 15" id="KW-0460">Magnesium</keyword>
<dbReference type="RefSeq" id="WP_184340508.1">
    <property type="nucleotide sequence ID" value="NZ_JACHIG010000006.1"/>
</dbReference>
<evidence type="ECO:0000256" key="14">
    <source>
        <dbReference type="ARBA" id="ARBA00047683"/>
    </source>
</evidence>
<evidence type="ECO:0000313" key="18">
    <source>
        <dbReference type="EMBL" id="MBB5033573.1"/>
    </source>
</evidence>
<evidence type="ECO:0000256" key="11">
    <source>
        <dbReference type="ARBA" id="ARBA00023141"/>
    </source>
</evidence>
<dbReference type="Pfam" id="PF00425">
    <property type="entry name" value="Chorismate_bind"/>
    <property type="match status" value="1"/>
</dbReference>
<keyword evidence="7 15" id="KW-0028">Amino-acid biosynthesis</keyword>
<keyword evidence="11 15" id="KW-0057">Aromatic amino acid biosynthesis</keyword>
<comment type="pathway">
    <text evidence="2 15">Amino-acid biosynthesis; L-tryptophan biosynthesis; L-tryptophan from chorismate: step 1/5.</text>
</comment>
<reference evidence="18 19" key="1">
    <citation type="submission" date="2020-08" db="EMBL/GenBank/DDBJ databases">
        <title>Genomic Encyclopedia of Type Strains, Phase IV (KMG-IV): sequencing the most valuable type-strain genomes for metagenomic binning, comparative biology and taxonomic classification.</title>
        <authorList>
            <person name="Goeker M."/>
        </authorList>
    </citation>
    <scope>NUCLEOTIDE SEQUENCE [LARGE SCALE GENOMIC DNA]</scope>
    <source>
        <strain evidence="18 19">DSM 12252</strain>
    </source>
</reference>
<organism evidence="18 19">
    <name type="scientific">Prosthecobacter vanneervenii</name>
    <dbReference type="NCBI Taxonomy" id="48466"/>
    <lineage>
        <taxon>Bacteria</taxon>
        <taxon>Pseudomonadati</taxon>
        <taxon>Verrucomicrobiota</taxon>
        <taxon>Verrucomicrobiia</taxon>
        <taxon>Verrucomicrobiales</taxon>
        <taxon>Verrucomicrobiaceae</taxon>
        <taxon>Prosthecobacter</taxon>
    </lineage>
</organism>
<dbReference type="GO" id="GO:0046872">
    <property type="term" value="F:metal ion binding"/>
    <property type="evidence" value="ECO:0007669"/>
    <property type="project" value="UniProtKB-KW"/>
</dbReference>
<comment type="similarity">
    <text evidence="3 15">Belongs to the anthranilate synthase component I family.</text>
</comment>
<dbReference type="NCBIfam" id="TIGR00564">
    <property type="entry name" value="trpE_most"/>
    <property type="match status" value="1"/>
</dbReference>
<protein>
    <recommendedName>
        <fullName evidence="6 15">Anthranilate synthase component 1</fullName>
        <ecNumber evidence="5 15">4.1.3.27</ecNumber>
    </recommendedName>
</protein>
<proteinExistence type="inferred from homology"/>
<keyword evidence="12 15" id="KW-0456">Lyase</keyword>
<evidence type="ECO:0000256" key="9">
    <source>
        <dbReference type="ARBA" id="ARBA00022822"/>
    </source>
</evidence>
<comment type="caution">
    <text evidence="18">The sequence shown here is derived from an EMBL/GenBank/DDBJ whole genome shotgun (WGS) entry which is preliminary data.</text>
</comment>
<evidence type="ECO:0000256" key="13">
    <source>
        <dbReference type="ARBA" id="ARBA00025634"/>
    </source>
</evidence>
<feature type="domain" description="Chorismate-utilising enzyme C-terminal" evidence="16">
    <location>
        <begin position="233"/>
        <end position="487"/>
    </location>
</feature>
<evidence type="ECO:0000256" key="12">
    <source>
        <dbReference type="ARBA" id="ARBA00023239"/>
    </source>
</evidence>
<evidence type="ECO:0000256" key="15">
    <source>
        <dbReference type="RuleBase" id="RU364045"/>
    </source>
</evidence>
<dbReference type="GO" id="GO:0004049">
    <property type="term" value="F:anthranilate synthase activity"/>
    <property type="evidence" value="ECO:0007669"/>
    <property type="project" value="UniProtKB-EC"/>
</dbReference>
<evidence type="ECO:0000259" key="16">
    <source>
        <dbReference type="Pfam" id="PF00425"/>
    </source>
</evidence>
<comment type="subunit">
    <text evidence="4 15">Heterotetramer consisting of two non-identical subunits: a beta subunit (TrpG) and a large alpha subunit (TrpE).</text>
</comment>
<dbReference type="InterPro" id="IPR015890">
    <property type="entry name" value="Chorismate_C"/>
</dbReference>
<comment type="cofactor">
    <cofactor evidence="1 15">
        <name>Mg(2+)</name>
        <dbReference type="ChEBI" id="CHEBI:18420"/>
    </cofactor>
</comment>
<dbReference type="PANTHER" id="PTHR11236:SF48">
    <property type="entry name" value="ISOCHORISMATE SYNTHASE MENF"/>
    <property type="match status" value="1"/>
</dbReference>
<evidence type="ECO:0000256" key="4">
    <source>
        <dbReference type="ARBA" id="ARBA00011575"/>
    </source>
</evidence>
<sequence length="504" mass="55806">MPQLHLQPDFATFTTLAKQGNLVPVMAELAADYETPLSAFQKIHDGRCAFLLESAELTQHSGRYSLLGSSPRIIFTARGREIEIEERGKKRSFTTAGDPLTELQELMKPFTPLEAQPLPVFHGGAVGYLAYDMVRFFEPTLPPAKKDELGLPDMVFMVTDTVLVFDHRTRRLSIVANVHTDEHATLEAAYDWARQQIADVITKLEKPLAAKPLQTFAPISNDQLPPPVSNTTREEYEGMVMKMKEYIGAGDIFQGVPSQRFETEYTGSTLDLFRALRHVNPSPYMFCMDFPQGFALVGSSPEVHVKCLNGRIDIRPIAGTRWRGKTPAEDEALAQELLNDPKERAEHIMLVDLARNDVGRVADYGSVRVSDLMIIERYSHVMHIVSNVDGHLREDKSAYDVMRATFPAGTVSGSPKVRAMEIINECEKSKRCAYAGAVGYFGFDGNLDSCIALRTCVVKDGKAYVQAGAGVVADSVPAAEYQETVNKAAGMLRAIQWARQLSAS</sequence>
<dbReference type="InterPro" id="IPR005256">
    <property type="entry name" value="Anth_synth_I_PabB"/>
</dbReference>
<evidence type="ECO:0000256" key="1">
    <source>
        <dbReference type="ARBA" id="ARBA00001946"/>
    </source>
</evidence>
<evidence type="ECO:0000256" key="3">
    <source>
        <dbReference type="ARBA" id="ARBA00009562"/>
    </source>
</evidence>
<evidence type="ECO:0000256" key="6">
    <source>
        <dbReference type="ARBA" id="ARBA00020653"/>
    </source>
</evidence>
<dbReference type="Proteomes" id="UP000590740">
    <property type="component" value="Unassembled WGS sequence"/>
</dbReference>
<keyword evidence="19" id="KW-1185">Reference proteome</keyword>
<dbReference type="EMBL" id="JACHIG010000006">
    <property type="protein sequence ID" value="MBB5033573.1"/>
    <property type="molecule type" value="Genomic_DNA"/>
</dbReference>
<dbReference type="Gene3D" id="3.60.120.10">
    <property type="entry name" value="Anthranilate synthase"/>
    <property type="match status" value="1"/>
</dbReference>
<dbReference type="SUPFAM" id="SSF56322">
    <property type="entry name" value="ADC synthase"/>
    <property type="match status" value="1"/>
</dbReference>
<evidence type="ECO:0000259" key="17">
    <source>
        <dbReference type="Pfam" id="PF04715"/>
    </source>
</evidence>
<dbReference type="Pfam" id="PF04715">
    <property type="entry name" value="Anth_synt_I_N"/>
    <property type="match status" value="1"/>
</dbReference>
<evidence type="ECO:0000256" key="2">
    <source>
        <dbReference type="ARBA" id="ARBA00004873"/>
    </source>
</evidence>